<keyword evidence="2" id="KW-1185">Reference proteome</keyword>
<proteinExistence type="predicted"/>
<protein>
    <submittedName>
        <fullName evidence="1">Uncharacterized protein</fullName>
    </submittedName>
</protein>
<evidence type="ECO:0000313" key="2">
    <source>
        <dbReference type="Proteomes" id="UP000499080"/>
    </source>
</evidence>
<evidence type="ECO:0000313" key="1">
    <source>
        <dbReference type="EMBL" id="GBL83380.1"/>
    </source>
</evidence>
<reference evidence="1 2" key="1">
    <citation type="journal article" date="2019" name="Sci. Rep.">
        <title>Orb-weaving spider Araneus ventricosus genome elucidates the spidroin gene catalogue.</title>
        <authorList>
            <person name="Kono N."/>
            <person name="Nakamura H."/>
            <person name="Ohtoshi R."/>
            <person name="Moran D.A.P."/>
            <person name="Shinohara A."/>
            <person name="Yoshida Y."/>
            <person name="Fujiwara M."/>
            <person name="Mori M."/>
            <person name="Tomita M."/>
            <person name="Arakawa K."/>
        </authorList>
    </citation>
    <scope>NUCLEOTIDE SEQUENCE [LARGE SCALE GENOMIC DNA]</scope>
</reference>
<comment type="caution">
    <text evidence="1">The sequence shown here is derived from an EMBL/GenBank/DDBJ whole genome shotgun (WGS) entry which is preliminary data.</text>
</comment>
<dbReference type="AlphaFoldDB" id="A0A4Y2AU78"/>
<organism evidence="1 2">
    <name type="scientific">Araneus ventricosus</name>
    <name type="common">Orbweaver spider</name>
    <name type="synonym">Epeira ventricosa</name>
    <dbReference type="NCBI Taxonomy" id="182803"/>
    <lineage>
        <taxon>Eukaryota</taxon>
        <taxon>Metazoa</taxon>
        <taxon>Ecdysozoa</taxon>
        <taxon>Arthropoda</taxon>
        <taxon>Chelicerata</taxon>
        <taxon>Arachnida</taxon>
        <taxon>Araneae</taxon>
        <taxon>Araneomorphae</taxon>
        <taxon>Entelegynae</taxon>
        <taxon>Araneoidea</taxon>
        <taxon>Araneidae</taxon>
        <taxon>Araneus</taxon>
    </lineage>
</organism>
<dbReference type="EMBL" id="BGPR01000032">
    <property type="protein sequence ID" value="GBL83380.1"/>
    <property type="molecule type" value="Genomic_DNA"/>
</dbReference>
<dbReference type="Proteomes" id="UP000499080">
    <property type="component" value="Unassembled WGS sequence"/>
</dbReference>
<sequence length="104" mass="12112">MAEEHVPQEEKLWILSSVFAVKRHYSITGRTVCSLASNCWKFDWFPSKRNTNVGQFPLKGFQKDNLLPYAGAKSGFYLRCYISASYLLTNRRRHAFYYHGSLNP</sequence>
<accession>A0A4Y2AU78</accession>
<gene>
    <name evidence="1" type="ORF">AVEN_110690_1</name>
</gene>
<name>A0A4Y2AU78_ARAVE</name>